<accession>A0A1D7QMN9</accession>
<dbReference type="KEGG" id="psty:BFS30_23865"/>
<keyword evidence="2" id="KW-1185">Reference proteome</keyword>
<organism evidence="1 2">
    <name type="scientific">Pedobacter steynii</name>
    <dbReference type="NCBI Taxonomy" id="430522"/>
    <lineage>
        <taxon>Bacteria</taxon>
        <taxon>Pseudomonadati</taxon>
        <taxon>Bacteroidota</taxon>
        <taxon>Sphingobacteriia</taxon>
        <taxon>Sphingobacteriales</taxon>
        <taxon>Sphingobacteriaceae</taxon>
        <taxon>Pedobacter</taxon>
    </lineage>
</organism>
<dbReference type="Pfam" id="PF13376">
    <property type="entry name" value="OmdA"/>
    <property type="match status" value="1"/>
</dbReference>
<reference evidence="1 2" key="1">
    <citation type="submission" date="2016-08" db="EMBL/GenBank/DDBJ databases">
        <authorList>
            <person name="Seilhamer J.J."/>
        </authorList>
    </citation>
    <scope>NUCLEOTIDE SEQUENCE [LARGE SCALE GENOMIC DNA]</scope>
    <source>
        <strain evidence="1 2">DX4</strain>
    </source>
</reference>
<gene>
    <name evidence="1" type="ORF">BFS30_23865</name>
</gene>
<proteinExistence type="predicted"/>
<dbReference type="RefSeq" id="WP_069381594.1">
    <property type="nucleotide sequence ID" value="NZ_CP017141.1"/>
</dbReference>
<name>A0A1D7QMN9_9SPHI</name>
<dbReference type="EMBL" id="CP017141">
    <property type="protein sequence ID" value="AOM79932.1"/>
    <property type="molecule type" value="Genomic_DNA"/>
</dbReference>
<dbReference type="AlphaFoldDB" id="A0A1D7QMN9"/>
<sequence>MDNKLLKKLHVKAGFKLLVDNAPENVAELLGDFDSIQLSFNAEKTFDALLLFVQNSHELKEQLSILSARLKADTLFWIAYPKKSSGMESDLHMMAPWDEVKVYQLTPCASVSISEVWTGIRMKPIDLVKASPVRNELIQQNDFSNYVDVANKKVFPPADLGKALHEHPLALSYFESLAYSHKKEYVLWILTAKQEKTRISRIEKTIAMLLDKKKNPNDK</sequence>
<dbReference type="OrthoDB" id="9800461at2"/>
<dbReference type="Proteomes" id="UP000094313">
    <property type="component" value="Chromosome"/>
</dbReference>
<evidence type="ECO:0000313" key="2">
    <source>
        <dbReference type="Proteomes" id="UP000094313"/>
    </source>
</evidence>
<evidence type="ECO:0000313" key="1">
    <source>
        <dbReference type="EMBL" id="AOM79932.1"/>
    </source>
</evidence>
<evidence type="ECO:0008006" key="3">
    <source>
        <dbReference type="Google" id="ProtNLM"/>
    </source>
</evidence>
<protein>
    <recommendedName>
        <fullName evidence="3">Bacteriocin-protection, YdeI or OmpD-Associated</fullName>
    </recommendedName>
</protein>